<organism evidence="7 8">
    <name type="scientific">Nostoc minutum NIES-26</name>
    <dbReference type="NCBI Taxonomy" id="1844469"/>
    <lineage>
        <taxon>Bacteria</taxon>
        <taxon>Bacillati</taxon>
        <taxon>Cyanobacteriota</taxon>
        <taxon>Cyanophyceae</taxon>
        <taxon>Nostocales</taxon>
        <taxon>Nostocaceae</taxon>
        <taxon>Nostoc</taxon>
    </lineage>
</organism>
<sequence length="223" mass="24570">MTTATATRTDEEIQKDVLNELKWDPRVQSTEIGVAVKDGVVTLTGWVDSFYKRWAAGEAAHRVRGVLAVANDIEVRLPVSAERTDADIAAAAIHALEWDVGVSIDNLDVTVSKGWVTLRGVVEWEYQKHDAERVVRRLKGVKGVANLLTIKPRVSPSELKQKIEQALVRSAETDAQRITVEVEGSKVILRGAVRSWAEKQEAERAAWSAPGITSVENRITISP</sequence>
<dbReference type="Gene3D" id="3.30.1340.30">
    <property type="match status" value="3"/>
</dbReference>
<evidence type="ECO:0000256" key="3">
    <source>
        <dbReference type="ARBA" id="ARBA00022737"/>
    </source>
</evidence>
<protein>
    <recommendedName>
        <fullName evidence="5">Osmotically-inducible protein Y</fullName>
    </recommendedName>
</protein>
<feature type="domain" description="BON" evidence="6">
    <location>
        <begin position="84"/>
        <end position="152"/>
    </location>
</feature>
<keyword evidence="7" id="KW-0032">Aminotransferase</keyword>
<evidence type="ECO:0000259" key="6">
    <source>
        <dbReference type="PROSITE" id="PS50914"/>
    </source>
</evidence>
<keyword evidence="7" id="KW-0808">Transferase</keyword>
<evidence type="ECO:0000313" key="7">
    <source>
        <dbReference type="EMBL" id="RCJ25898.1"/>
    </source>
</evidence>
<dbReference type="GO" id="GO:0008483">
    <property type="term" value="F:transaminase activity"/>
    <property type="evidence" value="ECO:0007669"/>
    <property type="project" value="UniProtKB-KW"/>
</dbReference>
<keyword evidence="2" id="KW-0732">Signal</keyword>
<evidence type="ECO:0000256" key="4">
    <source>
        <dbReference type="ARBA" id="ARBA00022764"/>
    </source>
</evidence>
<comment type="caution">
    <text evidence="7">The sequence shown here is derived from an EMBL/GenBank/DDBJ whole genome shotgun (WGS) entry which is preliminary data.</text>
</comment>
<dbReference type="InterPro" id="IPR014004">
    <property type="entry name" value="Transpt-assoc_nodulatn_dom_bac"/>
</dbReference>
<accession>A0A367QNX9</accession>
<dbReference type="Pfam" id="PF04972">
    <property type="entry name" value="BON"/>
    <property type="match status" value="3"/>
</dbReference>
<dbReference type="GO" id="GO:0042597">
    <property type="term" value="C:periplasmic space"/>
    <property type="evidence" value="ECO:0007669"/>
    <property type="project" value="UniProtKB-SubCell"/>
</dbReference>
<evidence type="ECO:0000256" key="5">
    <source>
        <dbReference type="ARBA" id="ARBA00070588"/>
    </source>
</evidence>
<keyword evidence="8" id="KW-1185">Reference proteome</keyword>
<dbReference type="FunFam" id="3.30.1340.30:FF:000001">
    <property type="entry name" value="Molecular chaperone OsmY"/>
    <property type="match status" value="1"/>
</dbReference>
<dbReference type="PROSITE" id="PS50914">
    <property type="entry name" value="BON"/>
    <property type="match status" value="3"/>
</dbReference>
<evidence type="ECO:0000256" key="1">
    <source>
        <dbReference type="ARBA" id="ARBA00004418"/>
    </source>
</evidence>
<dbReference type="PANTHER" id="PTHR34606:SF4">
    <property type="entry name" value="OUTER MEMBRANE LIPOPROTEIN DOLP"/>
    <property type="match status" value="1"/>
</dbReference>
<feature type="domain" description="BON" evidence="6">
    <location>
        <begin position="155"/>
        <end position="223"/>
    </location>
</feature>
<dbReference type="PANTHER" id="PTHR34606">
    <property type="entry name" value="BON DOMAIN-CONTAINING PROTEIN"/>
    <property type="match status" value="1"/>
</dbReference>
<dbReference type="Proteomes" id="UP000252107">
    <property type="component" value="Unassembled WGS sequence"/>
</dbReference>
<comment type="subcellular location">
    <subcellularLocation>
        <location evidence="1">Periplasm</location>
    </subcellularLocation>
</comment>
<proteinExistence type="predicted"/>
<reference evidence="7" key="1">
    <citation type="submission" date="2016-04" db="EMBL/GenBank/DDBJ databases">
        <authorList>
            <person name="Tabuchi Yagui T.R."/>
        </authorList>
    </citation>
    <scope>NUCLEOTIDE SEQUENCE [LARGE SCALE GENOMIC DNA]</scope>
    <source>
        <strain evidence="7">NIES-26</strain>
    </source>
</reference>
<keyword evidence="3" id="KW-0677">Repeat</keyword>
<keyword evidence="4" id="KW-0574">Periplasm</keyword>
<gene>
    <name evidence="7" type="ORF">A6770_27200</name>
</gene>
<dbReference type="SMART" id="SM00749">
    <property type="entry name" value="BON"/>
    <property type="match status" value="3"/>
</dbReference>
<evidence type="ECO:0000256" key="2">
    <source>
        <dbReference type="ARBA" id="ARBA00022729"/>
    </source>
</evidence>
<feature type="domain" description="BON" evidence="6">
    <location>
        <begin position="9"/>
        <end position="77"/>
    </location>
</feature>
<evidence type="ECO:0000313" key="8">
    <source>
        <dbReference type="Proteomes" id="UP000252107"/>
    </source>
</evidence>
<dbReference type="InterPro" id="IPR051686">
    <property type="entry name" value="Lipoprotein_DolP"/>
</dbReference>
<name>A0A367QNX9_9NOSO</name>
<dbReference type="AlphaFoldDB" id="A0A367QNX9"/>
<dbReference type="EMBL" id="LXQD01000312">
    <property type="protein sequence ID" value="RCJ25898.1"/>
    <property type="molecule type" value="Genomic_DNA"/>
</dbReference>
<dbReference type="InterPro" id="IPR007055">
    <property type="entry name" value="BON_dom"/>
</dbReference>